<organism evidence="2 3">
    <name type="scientific">Afipia broomeae ATCC 49717</name>
    <dbReference type="NCBI Taxonomy" id="883078"/>
    <lineage>
        <taxon>Bacteria</taxon>
        <taxon>Pseudomonadati</taxon>
        <taxon>Pseudomonadota</taxon>
        <taxon>Alphaproteobacteria</taxon>
        <taxon>Hyphomicrobiales</taxon>
        <taxon>Nitrobacteraceae</taxon>
        <taxon>Afipia</taxon>
    </lineage>
</organism>
<evidence type="ECO:0000313" key="3">
    <source>
        <dbReference type="Proteomes" id="UP000001096"/>
    </source>
</evidence>
<name>K8P3D8_9BRAD</name>
<dbReference type="eggNOG" id="COG2121">
    <property type="taxonomic scope" value="Bacteria"/>
</dbReference>
<dbReference type="CDD" id="cd07983">
    <property type="entry name" value="LPLAT_DUF374-like"/>
    <property type="match status" value="1"/>
</dbReference>
<dbReference type="AlphaFoldDB" id="K8P3D8"/>
<evidence type="ECO:0000259" key="1">
    <source>
        <dbReference type="Pfam" id="PF04028"/>
    </source>
</evidence>
<keyword evidence="3" id="KW-1185">Reference proteome</keyword>
<dbReference type="Proteomes" id="UP000001096">
    <property type="component" value="Unassembled WGS sequence"/>
</dbReference>
<protein>
    <recommendedName>
        <fullName evidence="1">DUF374 domain-containing protein</fullName>
    </recommendedName>
</protein>
<dbReference type="PATRIC" id="fig|883078.3.peg.3631"/>
<gene>
    <name evidence="2" type="ORF">HMPREF9695_03510</name>
</gene>
<accession>K8P3D8</accession>
<dbReference type="HOGENOM" id="CLU_086327_1_1_5"/>
<feature type="domain" description="DUF374" evidence="1">
    <location>
        <begin position="70"/>
        <end position="141"/>
    </location>
</feature>
<comment type="caution">
    <text evidence="2">The sequence shown here is derived from an EMBL/GenBank/DDBJ whole genome shotgun (WGS) entry which is preliminary data.</text>
</comment>
<sequence length="237" mass="26939">MKRFLRDLGRSRWVQRAAGTTAAEFLRFVWWTNRFTLDPPNVYKCIEPDMPVIIAFWHGQHFMMPFLKLKQYSAKVLISRHRDGEINAIAAERLNVGTVRGSGDHGTEFHRKGGVGAFKMMLRTLEDNINMALTADVPKVARKAGLGIIMLARESGRPILPVAIATSRFKRLNNWDRSVIHLPFGRGVIAAGEILWVPRDADTETMQKLRLQLEERLNDVTRRAYDLVGLPNEGLHA</sequence>
<proteinExistence type="predicted"/>
<dbReference type="Pfam" id="PF04028">
    <property type="entry name" value="DUF374"/>
    <property type="match status" value="1"/>
</dbReference>
<evidence type="ECO:0000313" key="2">
    <source>
        <dbReference type="EMBL" id="EKS37092.1"/>
    </source>
</evidence>
<dbReference type="RefSeq" id="WP_006022218.1">
    <property type="nucleotide sequence ID" value="NZ_KB375283.1"/>
</dbReference>
<reference evidence="2 3" key="1">
    <citation type="submission" date="2012-04" db="EMBL/GenBank/DDBJ databases">
        <title>The Genome Sequence of Afipia broomeae ATCC 49717.</title>
        <authorList>
            <consortium name="The Broad Institute Genome Sequencing Platform"/>
            <person name="Earl A."/>
            <person name="Ward D."/>
            <person name="Feldgarden M."/>
            <person name="Gevers D."/>
            <person name="Huys G."/>
            <person name="Walker B."/>
            <person name="Young S.K."/>
            <person name="Zeng Q."/>
            <person name="Gargeya S."/>
            <person name="Fitzgerald M."/>
            <person name="Haas B."/>
            <person name="Abouelleil A."/>
            <person name="Alvarado L."/>
            <person name="Arachchi H.M."/>
            <person name="Berlin A."/>
            <person name="Chapman S.B."/>
            <person name="Goldberg J."/>
            <person name="Griggs A."/>
            <person name="Gujja S."/>
            <person name="Hansen M."/>
            <person name="Howarth C."/>
            <person name="Imamovic A."/>
            <person name="Larimer J."/>
            <person name="McCowen C."/>
            <person name="Montmayeur A."/>
            <person name="Murphy C."/>
            <person name="Neiman D."/>
            <person name="Pearson M."/>
            <person name="Priest M."/>
            <person name="Roberts A."/>
            <person name="Saif S."/>
            <person name="Shea T."/>
            <person name="Sisk P."/>
            <person name="Sykes S."/>
            <person name="Wortman J."/>
            <person name="Nusbaum C."/>
            <person name="Birren B."/>
        </authorList>
    </citation>
    <scope>NUCLEOTIDE SEQUENCE [LARGE SCALE GENOMIC DNA]</scope>
    <source>
        <strain evidence="2 3">ATCC 49717</strain>
    </source>
</reference>
<dbReference type="InterPro" id="IPR007172">
    <property type="entry name" value="DUF374"/>
</dbReference>
<dbReference type="EMBL" id="AGWX01000004">
    <property type="protein sequence ID" value="EKS37092.1"/>
    <property type="molecule type" value="Genomic_DNA"/>
</dbReference>